<dbReference type="KEGG" id="psim:KR76_15855"/>
<evidence type="ECO:0000256" key="3">
    <source>
        <dbReference type="ARBA" id="ARBA00023163"/>
    </source>
</evidence>
<evidence type="ECO:0000313" key="4">
    <source>
        <dbReference type="EMBL" id="AIY17875.1"/>
    </source>
</evidence>
<dbReference type="GO" id="GO:0003700">
    <property type="term" value="F:DNA-binding transcription factor activity"/>
    <property type="evidence" value="ECO:0007669"/>
    <property type="project" value="TreeGrafter"/>
</dbReference>
<proteinExistence type="predicted"/>
<dbReference type="SUPFAM" id="SSF46689">
    <property type="entry name" value="Homeodomain-like"/>
    <property type="match status" value="1"/>
</dbReference>
<protein>
    <submittedName>
        <fullName evidence="4">Transcriptional regulator, TetR family</fullName>
    </submittedName>
</protein>
<dbReference type="Pfam" id="PF00440">
    <property type="entry name" value="TetR_N"/>
    <property type="match status" value="1"/>
</dbReference>
<dbReference type="InterPro" id="IPR009057">
    <property type="entry name" value="Homeodomain-like_sf"/>
</dbReference>
<dbReference type="InterPro" id="IPR050109">
    <property type="entry name" value="HTH-type_TetR-like_transc_reg"/>
</dbReference>
<dbReference type="InterPro" id="IPR001647">
    <property type="entry name" value="HTH_TetR"/>
</dbReference>
<keyword evidence="5" id="KW-1185">Reference proteome</keyword>
<dbReference type="GeneID" id="96610309"/>
<keyword evidence="3" id="KW-0804">Transcription</keyword>
<dbReference type="PANTHER" id="PTHR30055">
    <property type="entry name" value="HTH-TYPE TRANSCRIPTIONAL REGULATOR RUTR"/>
    <property type="match status" value="1"/>
</dbReference>
<dbReference type="PANTHER" id="PTHR30055:SF234">
    <property type="entry name" value="HTH-TYPE TRANSCRIPTIONAL REGULATOR BETI"/>
    <property type="match status" value="1"/>
</dbReference>
<keyword evidence="2" id="KW-0238">DNA-binding</keyword>
<evidence type="ECO:0000256" key="2">
    <source>
        <dbReference type="ARBA" id="ARBA00023125"/>
    </source>
</evidence>
<dbReference type="GO" id="GO:0000976">
    <property type="term" value="F:transcription cis-regulatory region binding"/>
    <property type="evidence" value="ECO:0007669"/>
    <property type="project" value="TreeGrafter"/>
</dbReference>
<accession>A0A0A1DR47</accession>
<dbReference type="Proteomes" id="UP000030300">
    <property type="component" value="Chromosome"/>
</dbReference>
<name>A0A0A1DR47_NOCSI</name>
<gene>
    <name evidence="4" type="ORF">KR76_15855</name>
</gene>
<evidence type="ECO:0000313" key="5">
    <source>
        <dbReference type="Proteomes" id="UP000030300"/>
    </source>
</evidence>
<evidence type="ECO:0000256" key="1">
    <source>
        <dbReference type="ARBA" id="ARBA00023015"/>
    </source>
</evidence>
<dbReference type="EMBL" id="CP009896">
    <property type="protein sequence ID" value="AIY17875.1"/>
    <property type="molecule type" value="Genomic_DNA"/>
</dbReference>
<sequence>MPRQRLHSVDDLLDVAEQLVTSGDPAGLTLRALAASAGASNGTIYHAFGSREELLARLWLRATDRLGSLLSVATEATAGVEAVVAAALAPVRFTRAHPASAQLFFAQRSDQLFTADLPRALTDALAADRRQLTALLARLADGVWGRHDRHAVAAVATCVVDVPGGVVRRALLEHRAVDAAAERRIEAAVRAILALPLDPPPTRTQRRHP</sequence>
<reference evidence="4 5" key="1">
    <citation type="journal article" date="2015" name="Genome Announc.">
        <title>Complete Genome Sequence of Steroid-Transforming Nocardioides simplex VKM Ac-2033D.</title>
        <authorList>
            <person name="Shtratnikova V.Y."/>
            <person name="Schelkunov M.I."/>
            <person name="Pekov Y.A."/>
            <person name="Fokina V.V."/>
            <person name="Logacheva M.D."/>
            <person name="Sokolov S.L."/>
            <person name="Bragin E.Y."/>
            <person name="Ashapkin V.V."/>
            <person name="Donova M.V."/>
        </authorList>
    </citation>
    <scope>NUCLEOTIDE SEQUENCE [LARGE SCALE GENOMIC DNA]</scope>
    <source>
        <strain evidence="4 5">VKM Ac-2033D</strain>
    </source>
</reference>
<dbReference type="PRINTS" id="PR00455">
    <property type="entry name" value="HTHTETR"/>
</dbReference>
<dbReference type="eggNOG" id="COG1309">
    <property type="taxonomic scope" value="Bacteria"/>
</dbReference>
<dbReference type="Gene3D" id="1.10.357.10">
    <property type="entry name" value="Tetracycline Repressor, domain 2"/>
    <property type="match status" value="1"/>
</dbReference>
<dbReference type="STRING" id="2045.KR76_15855"/>
<dbReference type="RefSeq" id="WP_038679633.1">
    <property type="nucleotide sequence ID" value="NZ_BJMC01000026.1"/>
</dbReference>
<dbReference type="PROSITE" id="PS50977">
    <property type="entry name" value="HTH_TETR_2"/>
    <property type="match status" value="1"/>
</dbReference>
<dbReference type="AlphaFoldDB" id="A0A0A1DR47"/>
<dbReference type="OrthoDB" id="4377220at2"/>
<dbReference type="HOGENOM" id="CLU_114085_0_0_11"/>
<organism evidence="4 5">
    <name type="scientific">Nocardioides simplex</name>
    <name type="common">Arthrobacter simplex</name>
    <dbReference type="NCBI Taxonomy" id="2045"/>
    <lineage>
        <taxon>Bacteria</taxon>
        <taxon>Bacillati</taxon>
        <taxon>Actinomycetota</taxon>
        <taxon>Actinomycetes</taxon>
        <taxon>Propionibacteriales</taxon>
        <taxon>Nocardioidaceae</taxon>
        <taxon>Pimelobacter</taxon>
    </lineage>
</organism>
<keyword evidence="1" id="KW-0805">Transcription regulation</keyword>